<dbReference type="GO" id="GO:0016787">
    <property type="term" value="F:hydrolase activity"/>
    <property type="evidence" value="ECO:0007669"/>
    <property type="project" value="UniProtKB-KW"/>
</dbReference>
<comment type="caution">
    <text evidence="6">The sequence shown here is derived from an EMBL/GenBank/DDBJ whole genome shotgun (WGS) entry which is preliminary data.</text>
</comment>
<accession>A0A4R6BDT7</accession>
<dbReference type="InterPro" id="IPR051453">
    <property type="entry name" value="MBL_Glyoxalase_II"/>
</dbReference>
<evidence type="ECO:0000313" key="6">
    <source>
        <dbReference type="EMBL" id="TDL97888.1"/>
    </source>
</evidence>
<name>A0A4R6BDT7_9STAP</name>
<dbReference type="AlphaFoldDB" id="A0A4R6BDT7"/>
<keyword evidence="2" id="KW-0479">Metal-binding</keyword>
<dbReference type="InterPro" id="IPR001279">
    <property type="entry name" value="Metallo-B-lactamas"/>
</dbReference>
<reference evidence="6 7" key="1">
    <citation type="submission" date="2019-01" db="EMBL/GenBank/DDBJ databases">
        <title>Draft genome sequences of the type strains of six Macrococcus species.</title>
        <authorList>
            <person name="Mazhar S."/>
            <person name="Altermann E."/>
            <person name="Hill C."/>
            <person name="Mcauliffe O."/>
        </authorList>
    </citation>
    <scope>NUCLEOTIDE SEQUENCE [LARGE SCALE GENOMIC DNA]</scope>
    <source>
        <strain evidence="6 7">CCM4811</strain>
    </source>
</reference>
<dbReference type="Pfam" id="PF00753">
    <property type="entry name" value="Lactamase_B"/>
    <property type="match status" value="1"/>
</dbReference>
<keyword evidence="4" id="KW-0862">Zinc</keyword>
<evidence type="ECO:0000256" key="3">
    <source>
        <dbReference type="ARBA" id="ARBA00022801"/>
    </source>
</evidence>
<keyword evidence="3 6" id="KW-0378">Hydrolase</keyword>
<evidence type="ECO:0000313" key="7">
    <source>
        <dbReference type="Proteomes" id="UP000295310"/>
    </source>
</evidence>
<dbReference type="PANTHER" id="PTHR46233">
    <property type="entry name" value="HYDROXYACYLGLUTATHIONE HYDROLASE GLOC"/>
    <property type="match status" value="1"/>
</dbReference>
<dbReference type="Proteomes" id="UP000295310">
    <property type="component" value="Unassembled WGS sequence"/>
</dbReference>
<dbReference type="Gene3D" id="3.60.15.10">
    <property type="entry name" value="Ribonuclease Z/Hydroxyacylglutathione hydrolase-like"/>
    <property type="match status" value="1"/>
</dbReference>
<organism evidence="6 7">
    <name type="scientific">Macrococcus brunensis</name>
    <dbReference type="NCBI Taxonomy" id="198483"/>
    <lineage>
        <taxon>Bacteria</taxon>
        <taxon>Bacillati</taxon>
        <taxon>Bacillota</taxon>
        <taxon>Bacilli</taxon>
        <taxon>Bacillales</taxon>
        <taxon>Staphylococcaceae</taxon>
        <taxon>Macrococcus</taxon>
    </lineage>
</organism>
<dbReference type="EMBL" id="SCWA01000009">
    <property type="protein sequence ID" value="TDL97888.1"/>
    <property type="molecule type" value="Genomic_DNA"/>
</dbReference>
<evidence type="ECO:0000259" key="5">
    <source>
        <dbReference type="SMART" id="SM00849"/>
    </source>
</evidence>
<gene>
    <name evidence="6" type="ORF">ERX27_06415</name>
</gene>
<evidence type="ECO:0000256" key="1">
    <source>
        <dbReference type="ARBA" id="ARBA00001947"/>
    </source>
</evidence>
<dbReference type="SMART" id="SM00849">
    <property type="entry name" value="Lactamase_B"/>
    <property type="match status" value="1"/>
</dbReference>
<feature type="domain" description="Metallo-beta-lactamase" evidence="5">
    <location>
        <begin position="12"/>
        <end position="189"/>
    </location>
</feature>
<proteinExistence type="predicted"/>
<evidence type="ECO:0000256" key="4">
    <source>
        <dbReference type="ARBA" id="ARBA00022833"/>
    </source>
</evidence>
<dbReference type="GO" id="GO:0046872">
    <property type="term" value="F:metal ion binding"/>
    <property type="evidence" value="ECO:0007669"/>
    <property type="project" value="UniProtKB-KW"/>
</dbReference>
<evidence type="ECO:0000256" key="2">
    <source>
        <dbReference type="ARBA" id="ARBA00022723"/>
    </source>
</evidence>
<comment type="cofactor">
    <cofactor evidence="1">
        <name>Zn(2+)</name>
        <dbReference type="ChEBI" id="CHEBI:29105"/>
    </cofactor>
</comment>
<dbReference type="InterPro" id="IPR036866">
    <property type="entry name" value="RibonucZ/Hydroxyglut_hydro"/>
</dbReference>
<keyword evidence="7" id="KW-1185">Reference proteome</keyword>
<dbReference type="RefSeq" id="WP_133432010.1">
    <property type="nucleotide sequence ID" value="NZ_SCWA01000009.1"/>
</dbReference>
<protein>
    <submittedName>
        <fullName evidence="6">MBL fold metallo-hydrolase</fullName>
    </submittedName>
</protein>
<dbReference type="OrthoDB" id="9802248at2"/>
<sequence length="205" mass="22969">MKVHALSLGPVQTNCYIIENEETLLVIDPGAEFEKINSLIQNLNKQVEAVLLTHTHFDHIGAVEDFLDAFQVKVYVAEEEKYWLSDPESNGSEKFKSYGLEEIVVRVKPEILRPGQKTLGSFKFDVMHTPGHSPGSLTFVFEDFAVVGDTLFKEGIGRTDLKEGNLQTLMNSIDELMSLPEDTVIYPGHGPKTTLAYESDHNPFL</sequence>
<dbReference type="PANTHER" id="PTHR46233:SF3">
    <property type="entry name" value="HYDROXYACYLGLUTATHIONE HYDROLASE GLOC"/>
    <property type="match status" value="1"/>
</dbReference>
<dbReference type="SUPFAM" id="SSF56281">
    <property type="entry name" value="Metallo-hydrolase/oxidoreductase"/>
    <property type="match status" value="1"/>
</dbReference>
<dbReference type="CDD" id="cd06262">
    <property type="entry name" value="metallo-hydrolase-like_MBL-fold"/>
    <property type="match status" value="1"/>
</dbReference>